<feature type="region of interest" description="Disordered" evidence="2">
    <location>
        <begin position="1604"/>
        <end position="1632"/>
    </location>
</feature>
<keyword evidence="1" id="KW-0175">Coiled coil</keyword>
<feature type="compositionally biased region" description="Low complexity" evidence="2">
    <location>
        <begin position="134"/>
        <end position="146"/>
    </location>
</feature>
<protein>
    <recommendedName>
        <fullName evidence="5">Sperm-associated antigen 17</fullName>
    </recommendedName>
</protein>
<feature type="region of interest" description="Disordered" evidence="2">
    <location>
        <begin position="453"/>
        <end position="479"/>
    </location>
</feature>
<dbReference type="EMBL" id="BRYB01001196">
    <property type="protein sequence ID" value="GMI20220.1"/>
    <property type="molecule type" value="Genomic_DNA"/>
</dbReference>
<dbReference type="Proteomes" id="UP001165060">
    <property type="component" value="Unassembled WGS sequence"/>
</dbReference>
<accession>A0ABQ6M643</accession>
<gene>
    <name evidence="3" type="ORF">TeGR_g11808</name>
</gene>
<name>A0ABQ6M643_9STRA</name>
<feature type="region of interest" description="Disordered" evidence="2">
    <location>
        <begin position="767"/>
        <end position="791"/>
    </location>
</feature>
<feature type="compositionally biased region" description="Acidic residues" evidence="2">
    <location>
        <begin position="117"/>
        <end position="126"/>
    </location>
</feature>
<evidence type="ECO:0000313" key="4">
    <source>
        <dbReference type="Proteomes" id="UP001165060"/>
    </source>
</evidence>
<feature type="region of interest" description="Disordered" evidence="2">
    <location>
        <begin position="230"/>
        <end position="280"/>
    </location>
</feature>
<evidence type="ECO:0000256" key="2">
    <source>
        <dbReference type="SAM" id="MobiDB-lite"/>
    </source>
</evidence>
<feature type="coiled-coil region" evidence="1">
    <location>
        <begin position="1425"/>
        <end position="1454"/>
    </location>
</feature>
<reference evidence="3 4" key="1">
    <citation type="journal article" date="2023" name="Commun. Biol.">
        <title>Genome analysis of Parmales, the sister group of diatoms, reveals the evolutionary specialization of diatoms from phago-mixotrophs to photoautotrophs.</title>
        <authorList>
            <person name="Ban H."/>
            <person name="Sato S."/>
            <person name="Yoshikawa S."/>
            <person name="Yamada K."/>
            <person name="Nakamura Y."/>
            <person name="Ichinomiya M."/>
            <person name="Sato N."/>
            <person name="Blanc-Mathieu R."/>
            <person name="Endo H."/>
            <person name="Kuwata A."/>
            <person name="Ogata H."/>
        </authorList>
    </citation>
    <scope>NUCLEOTIDE SEQUENCE [LARGE SCALE GENOMIC DNA]</scope>
</reference>
<comment type="caution">
    <text evidence="3">The sequence shown here is derived from an EMBL/GenBank/DDBJ whole genome shotgun (WGS) entry which is preliminary data.</text>
</comment>
<dbReference type="InterPro" id="IPR026173">
    <property type="entry name" value="SPAG17"/>
</dbReference>
<dbReference type="Gene3D" id="2.60.40.10">
    <property type="entry name" value="Immunoglobulins"/>
    <property type="match status" value="1"/>
</dbReference>
<sequence length="1984" mass="213469">MPPSSSSSSSFRWCSFSLCTDASPSALSLHSSIVSHLLSGVGTGGVLTPRKKGRYLVVTREDLEAERGKGGGCLADGIRRAVDERALAEGGGAEGGANPNRGGAEGATQGGGGAAEAEAEGAEAEGAEGGSAEGGAPLASSAPLDAPLDDPADADDPEAMEALAARLALEQASLARQALFDSRVGALDLDEEAPHLVVLLQGYPGSVAEAEECVERGVLDGVVTIVDGGTTGGTGKRDGAMDGGAGGGERPRTAFDVHAATDPRPPERRSRGKTAPPQQELAGLHAKRMGEKYTPAAGLGKEIAGAKGRDWGDLALESISCVAPGPPADPADPESPPVLGAVSPADFVRSFNDFVGNIGIDKAMFKNWVSSMVPVPKIDLSATRRAMEVARGHAARAQAGEAATWTARAGADERLQRYSEIMCEVPESVVSPAVMLYAMVEAASLNAPAELNAPAGAGAPDPEDPAHPSHRGSLGPGVVPVSYGDSSSLRIAAAELELAVRPDSKENLDSRMLVQIERRAFERSEFPRTFGRGALPVKPTKSEETRGIEKTELLTFTSLSPSDVDRATQLMSFERLLNGAYSDIKGANDIRPWSLTGRDLFEDFSPQVLSQVLSAAMMMEPAQLRAYHPATDKLLLALHNPTARGRVGQKFWSAANHVRHKLPFNDWRVSPRLDSTPRTLAAKSTGIDLDHEQIKALSTHTMHLFPADHSTIVLRTMSPLLAEVVDDGSTIPRDVIGGEDNSFLSVYHDGHVFGLRHAKEEEVLVGSPVAEDAPQERPQRPTRASTGGAAADAEVSKQLRANYTASGAFASHYVCDFENGVRVQACEGSLARKKPDGYHTISLRHTFPSGLIVTHCTDGSVRMDTVTGAKASVFGDKAAEELCRIMQSKGTVIRHLRDGSTHILYSDGSSSFKAKDDADFTLTSASDGCSYKKTADPYSGAKGWEKHEQLTITKEHDPQTKDLVTTIEHPDGSRTRRLDLVDGSILVVHAEGTVVRSAKTIEDEDGVHFSPKILVEAKGFAAVEFDTEVEAQARGYAEGKQIAISKGGDMIRSRTAFPDGSYALMTFDTRITSPLCGRIIAVRPDRTEIIASDDGVVIHRVRALWAGNDSYECERMRKKGVVKKDAASPKKKKLTIKDDPDAQPDPDLEKECFVFDLVEGKMRTSDLEHNLFEAWLGAVPKSGLVNVELAGVLGPDDINDGMKKVPAVVNEPIEPRMFVVGRDGSGFEILSKNNIDDWERRVKNEAGTLRDVTMGEKGGCIDQFGDPGDLRSSEREFESKMRYVTKETWKEQGDSGKEVYINDFGCLYAKVFGVCWDSTGVVEQWHATQLPSCARYSKKKGQVGCNAVVGFEENPTGNVLDRCPEILVTRRWVKKTPLGGEQAKELCDAIESCEQWRMARQNTIERFSVDDDRPLAMIKAEDNMAKILKKAYKAAKANRKREKERERATMLKNRQTQLAKEQAAGAQAGTSQIPGMGGLQRIESVGLIEEDEEDDADWDSDDDDKEVVVSDDHSAEWKEAQEVFDVCLRNEELGDMDEDEWEEAKEAGEVVPAVKLSAEGCREAVVQILGCGVSAQEMERNLEGMKEVNLNEFYRVLMKMRGERERGEVKEDEDEGRGEEKKEEANSEFAEEEPELVAAHGAFFSTADGIALREKSIKDKTYFPKKKGDIRWLSTEPIPKPAITIRPKTVGGGEGMGLGGFDDLLDTSVYGEDSELGGGKGGRTEGGVRINMMYANSNQVRGSTAPAAIGNAGSRSSSPDAGMSVSELREMAATGSGRNAVRAQALLNKDEGKRFREGERPADVDIHGQARDKPVRIVDRAKGKANMAYQSVENDAYKGRNTPDVSIRSLSPSPSSFVPLVGTMEVIPQVVNFGFVKVGAKCGATLKLGNTGSEGVRYGFQLTGVGEGAGVEVVDKPRGTVAAGIKCAVGIEVEGREPCEITGVLRVSSQFETVEIKIMGNVVTAEEFDVVSGKSKRSKQVFDV</sequence>
<dbReference type="InterPro" id="IPR013783">
    <property type="entry name" value="Ig-like_fold"/>
</dbReference>
<keyword evidence="4" id="KW-1185">Reference proteome</keyword>
<feature type="region of interest" description="Disordered" evidence="2">
    <location>
        <begin position="1122"/>
        <end position="1145"/>
    </location>
</feature>
<organism evidence="3 4">
    <name type="scientific">Tetraparma gracilis</name>
    <dbReference type="NCBI Taxonomy" id="2962635"/>
    <lineage>
        <taxon>Eukaryota</taxon>
        <taxon>Sar</taxon>
        <taxon>Stramenopiles</taxon>
        <taxon>Ochrophyta</taxon>
        <taxon>Bolidophyceae</taxon>
        <taxon>Parmales</taxon>
        <taxon>Triparmaceae</taxon>
        <taxon>Tetraparma</taxon>
    </lineage>
</organism>
<proteinExistence type="predicted"/>
<evidence type="ECO:0000313" key="3">
    <source>
        <dbReference type="EMBL" id="GMI20220.1"/>
    </source>
</evidence>
<dbReference type="PANTHER" id="PTHR21963">
    <property type="entry name" value="PF6"/>
    <property type="match status" value="1"/>
</dbReference>
<feature type="compositionally biased region" description="Gly residues" evidence="2">
    <location>
        <begin position="103"/>
        <end position="114"/>
    </location>
</feature>
<evidence type="ECO:0000256" key="1">
    <source>
        <dbReference type="SAM" id="Coils"/>
    </source>
</evidence>
<dbReference type="PANTHER" id="PTHR21963:SF1">
    <property type="entry name" value="SPERM-ASSOCIATED ANTIGEN 17"/>
    <property type="match status" value="1"/>
</dbReference>
<evidence type="ECO:0008006" key="5">
    <source>
        <dbReference type="Google" id="ProtNLM"/>
    </source>
</evidence>
<feature type="compositionally biased region" description="Basic and acidic residues" evidence="2">
    <location>
        <begin position="249"/>
        <end position="269"/>
    </location>
</feature>
<feature type="region of interest" description="Disordered" evidence="2">
    <location>
        <begin position="1456"/>
        <end position="1479"/>
    </location>
</feature>
<feature type="region of interest" description="Disordered" evidence="2">
    <location>
        <begin position="89"/>
        <end position="155"/>
    </location>
</feature>